<keyword evidence="1" id="KW-0732">Signal</keyword>
<keyword evidence="3" id="KW-1185">Reference proteome</keyword>
<evidence type="ECO:0000313" key="3">
    <source>
        <dbReference type="Proteomes" id="UP000319627"/>
    </source>
</evidence>
<dbReference type="RefSeq" id="WP_144569840.1">
    <property type="nucleotide sequence ID" value="NZ_VLKG01000001.1"/>
</dbReference>
<accession>A0A562J212</accession>
<gene>
    <name evidence="2" type="ORF">LX59_00045</name>
</gene>
<dbReference type="Pfam" id="PF13652">
    <property type="entry name" value="QSregVF"/>
    <property type="match status" value="1"/>
</dbReference>
<feature type="signal peptide" evidence="1">
    <location>
        <begin position="1"/>
        <end position="19"/>
    </location>
</feature>
<evidence type="ECO:0000313" key="2">
    <source>
        <dbReference type="EMBL" id="TWH77142.1"/>
    </source>
</evidence>
<dbReference type="InterPro" id="IPR025203">
    <property type="entry name" value="QSregVF"/>
</dbReference>
<reference evidence="2 3" key="1">
    <citation type="submission" date="2019-07" db="EMBL/GenBank/DDBJ databases">
        <title>Genomic Encyclopedia of Type Strains, Phase I: the one thousand microbial genomes (KMG-I) project.</title>
        <authorList>
            <person name="Kyrpides N."/>
        </authorList>
    </citation>
    <scope>NUCLEOTIDE SEQUENCE [LARGE SCALE GENOMIC DNA]</scope>
    <source>
        <strain evidence="2 3">DSM 375</strain>
    </source>
</reference>
<dbReference type="Gene3D" id="3.30.300.250">
    <property type="match status" value="1"/>
</dbReference>
<proteinExistence type="predicted"/>
<evidence type="ECO:0000256" key="1">
    <source>
        <dbReference type="SAM" id="SignalP"/>
    </source>
</evidence>
<dbReference type="Proteomes" id="UP000319627">
    <property type="component" value="Unassembled WGS sequence"/>
</dbReference>
<name>A0A562J212_9GAMM</name>
<protein>
    <submittedName>
        <fullName evidence="2">Putative quorum-sensing-regulated virulence factor</fullName>
    </submittedName>
</protein>
<dbReference type="AlphaFoldDB" id="A0A562J212"/>
<comment type="caution">
    <text evidence="2">The sequence shown here is derived from an EMBL/GenBank/DDBJ whole genome shotgun (WGS) entry which is preliminary data.</text>
</comment>
<sequence>MKRLWVLCVLCFFSLSVQAASLKDHELNLLLKQVAKESSAGTPRAINENLLDQGYDVDGTELINYISVQPHHAAMMRDNPKLVRAQLHDSVCANQGFRKLMSDGATLRYDFSEYKTNRPIAVERFTAKSCAGKK</sequence>
<feature type="chain" id="PRO_5021882495" evidence="1">
    <location>
        <begin position="20"/>
        <end position="134"/>
    </location>
</feature>
<organism evidence="2 3">
    <name type="scientific">Azomonas agilis</name>
    <dbReference type="NCBI Taxonomy" id="116849"/>
    <lineage>
        <taxon>Bacteria</taxon>
        <taxon>Pseudomonadati</taxon>
        <taxon>Pseudomonadota</taxon>
        <taxon>Gammaproteobacteria</taxon>
        <taxon>Pseudomonadales</taxon>
        <taxon>Pseudomonadaceae</taxon>
        <taxon>Azomonas</taxon>
    </lineage>
</organism>
<dbReference type="OrthoDB" id="7021208at2"/>
<dbReference type="EMBL" id="VLKG01000001">
    <property type="protein sequence ID" value="TWH77142.1"/>
    <property type="molecule type" value="Genomic_DNA"/>
</dbReference>